<evidence type="ECO:0000256" key="1">
    <source>
        <dbReference type="ARBA" id="ARBA00004477"/>
    </source>
</evidence>
<feature type="transmembrane region" description="Helical" evidence="14">
    <location>
        <begin position="329"/>
        <end position="348"/>
    </location>
</feature>
<accession>A0A096AI43</accession>
<name>A0A096AI43_9BURK</name>
<dbReference type="Gene3D" id="3.30.2010.10">
    <property type="entry name" value="Metalloproteases ('zincins'), catalytic domain"/>
    <property type="match status" value="1"/>
</dbReference>
<dbReference type="InterPro" id="IPR027057">
    <property type="entry name" value="CAXX_Prtase_1"/>
</dbReference>
<keyword evidence="9 13" id="KW-0482">Metalloprotease</keyword>
<feature type="transmembrane region" description="Helical" evidence="14">
    <location>
        <begin position="176"/>
        <end position="195"/>
    </location>
</feature>
<feature type="active site" evidence="11">
    <location>
        <position position="279"/>
    </location>
</feature>
<evidence type="ECO:0000259" key="16">
    <source>
        <dbReference type="Pfam" id="PF16491"/>
    </source>
</evidence>
<evidence type="ECO:0000256" key="10">
    <source>
        <dbReference type="ARBA" id="ARBA00023136"/>
    </source>
</evidence>
<evidence type="ECO:0000256" key="13">
    <source>
        <dbReference type="RuleBase" id="RU003983"/>
    </source>
</evidence>
<feature type="transmembrane region" description="Helical" evidence="14">
    <location>
        <begin position="292"/>
        <end position="309"/>
    </location>
</feature>
<feature type="domain" description="Peptidase M48" evidence="15">
    <location>
        <begin position="208"/>
        <end position="416"/>
    </location>
</feature>
<evidence type="ECO:0000256" key="6">
    <source>
        <dbReference type="ARBA" id="ARBA00022824"/>
    </source>
</evidence>
<keyword evidence="8 14" id="KW-1133">Transmembrane helix</keyword>
<dbReference type="Pfam" id="PF01435">
    <property type="entry name" value="Peptidase_M48"/>
    <property type="match status" value="1"/>
</dbReference>
<sequence length="422" mass="48097">MQAHHFTFLFISLIILDFAIHTWLNIRQIRAISKHASAVPAEFAEQISLKSHQRAARYSLERLRLSQLQLFYDVVILLALTILGGLHWLYQAFGLAAEPTIFKSILFILCVQLILSVLGLPFAIYKTFRLEQKYGFNRTTPGLFIKDTLMSSALSLVLGSAILWAILYLMQSTEQWWFWAWLVVLVFMAVMMYIAPTWLMPLFNKFTPLDEGEVKDKIESLANRCDFQLSGLFVMDSSKRSSHGNAFFTGFGSNRRIVFFDTLLNKLGANEIEAIMAHELGHFKHKHIIKRLAWMVIGCFIFFALLGYVSDKSWFYEGLGVPLGEQQHYHALSLVLFALVIPSFTFWLTPLNSRLSRRDEFEADAFAAQHSDANALIAALVKLYDDNASTLTPDPIFSAYYDSHPPAIIRIQHLKRLMGAAA</sequence>
<feature type="transmembrane region" description="Helical" evidence="14">
    <location>
        <begin position="70"/>
        <end position="90"/>
    </location>
</feature>
<evidence type="ECO:0000256" key="8">
    <source>
        <dbReference type="ARBA" id="ARBA00022989"/>
    </source>
</evidence>
<evidence type="ECO:0000256" key="12">
    <source>
        <dbReference type="PIRSR" id="PIRSR627057-2"/>
    </source>
</evidence>
<keyword evidence="18" id="KW-1185">Reference proteome</keyword>
<feature type="domain" description="CAAX prenyl protease 1 N-terminal" evidence="16">
    <location>
        <begin position="28"/>
        <end position="205"/>
    </location>
</feature>
<evidence type="ECO:0000313" key="18">
    <source>
        <dbReference type="Proteomes" id="UP000029629"/>
    </source>
</evidence>
<comment type="similarity">
    <text evidence="13">Belongs to the peptidase M48 family.</text>
</comment>
<dbReference type="CDD" id="cd07343">
    <property type="entry name" value="M48A_Zmpste24p_like"/>
    <property type="match status" value="1"/>
</dbReference>
<evidence type="ECO:0000256" key="11">
    <source>
        <dbReference type="PIRSR" id="PIRSR627057-1"/>
    </source>
</evidence>
<feature type="active site" description="Proton donor" evidence="11">
    <location>
        <position position="364"/>
    </location>
</feature>
<dbReference type="GO" id="GO:0046872">
    <property type="term" value="F:metal ion binding"/>
    <property type="evidence" value="ECO:0007669"/>
    <property type="project" value="UniProtKB-KW"/>
</dbReference>
<dbReference type="OrthoDB" id="9781930at2"/>
<keyword evidence="4 12" id="KW-0479">Metal-binding</keyword>
<evidence type="ECO:0000313" key="17">
    <source>
        <dbReference type="EMBL" id="KGF30357.1"/>
    </source>
</evidence>
<proteinExistence type="inferred from homology"/>
<evidence type="ECO:0000256" key="7">
    <source>
        <dbReference type="ARBA" id="ARBA00022833"/>
    </source>
</evidence>
<evidence type="ECO:0000256" key="14">
    <source>
        <dbReference type="SAM" id="Phobius"/>
    </source>
</evidence>
<evidence type="ECO:0000259" key="15">
    <source>
        <dbReference type="Pfam" id="PF01435"/>
    </source>
</evidence>
<comment type="caution">
    <text evidence="17">The sequence shown here is derived from an EMBL/GenBank/DDBJ whole genome shotgun (WGS) entry which is preliminary data.</text>
</comment>
<dbReference type="Proteomes" id="UP000029629">
    <property type="component" value="Unassembled WGS sequence"/>
</dbReference>
<evidence type="ECO:0000256" key="4">
    <source>
        <dbReference type="ARBA" id="ARBA00022723"/>
    </source>
</evidence>
<gene>
    <name evidence="17" type="ORF">HMPREF2130_07270</name>
</gene>
<reference evidence="17 18" key="1">
    <citation type="submission" date="2014-07" db="EMBL/GenBank/DDBJ databases">
        <authorList>
            <person name="McCorrison J."/>
            <person name="Sanka R."/>
            <person name="Torralba M."/>
            <person name="Gillis M."/>
            <person name="Haft D.H."/>
            <person name="Methe B."/>
            <person name="Sutton G."/>
            <person name="Nelson K.E."/>
        </authorList>
    </citation>
    <scope>NUCLEOTIDE SEQUENCE [LARGE SCALE GENOMIC DNA]</scope>
    <source>
        <strain evidence="17 18">DNF00040</strain>
    </source>
</reference>
<dbReference type="RefSeq" id="WP_036559562.1">
    <property type="nucleotide sequence ID" value="NZ_JRNI01000027.1"/>
</dbReference>
<feature type="binding site" evidence="12">
    <location>
        <position position="282"/>
    </location>
    <ligand>
        <name>Zn(2+)</name>
        <dbReference type="ChEBI" id="CHEBI:29105"/>
        <note>catalytic</note>
    </ligand>
</feature>
<dbReference type="InterPro" id="IPR001915">
    <property type="entry name" value="Peptidase_M48"/>
</dbReference>
<feature type="transmembrane region" description="Helical" evidence="14">
    <location>
        <begin position="105"/>
        <end position="128"/>
    </location>
</feature>
<feature type="transmembrane region" description="Helical" evidence="14">
    <location>
        <begin position="6"/>
        <end position="24"/>
    </location>
</feature>
<comment type="cofactor">
    <cofactor evidence="12 13">
        <name>Zn(2+)</name>
        <dbReference type="ChEBI" id="CHEBI:29105"/>
    </cofactor>
    <text evidence="12 13">Binds 1 zinc ion per subunit.</text>
</comment>
<keyword evidence="3 14" id="KW-0812">Transmembrane</keyword>
<dbReference type="FunFam" id="3.30.2010.10:FF:000002">
    <property type="entry name" value="CAAX prenyl protease"/>
    <property type="match status" value="1"/>
</dbReference>
<keyword evidence="10 14" id="KW-0472">Membrane</keyword>
<feature type="binding site" evidence="12">
    <location>
        <position position="360"/>
    </location>
    <ligand>
        <name>Zn(2+)</name>
        <dbReference type="ChEBI" id="CHEBI:29105"/>
        <note>catalytic</note>
    </ligand>
</feature>
<dbReference type="InterPro" id="IPR032456">
    <property type="entry name" value="Peptidase_M48_N"/>
</dbReference>
<keyword evidence="5 13" id="KW-0378">Hydrolase</keyword>
<evidence type="ECO:0000256" key="5">
    <source>
        <dbReference type="ARBA" id="ARBA00022801"/>
    </source>
</evidence>
<evidence type="ECO:0000256" key="3">
    <source>
        <dbReference type="ARBA" id="ARBA00022692"/>
    </source>
</evidence>
<feature type="transmembrane region" description="Helical" evidence="14">
    <location>
        <begin position="149"/>
        <end position="170"/>
    </location>
</feature>
<dbReference type="PANTHER" id="PTHR10120">
    <property type="entry name" value="CAAX PRENYL PROTEASE 1"/>
    <property type="match status" value="1"/>
</dbReference>
<organism evidence="17 18">
    <name type="scientific">Oligella urethralis DNF00040</name>
    <dbReference type="NCBI Taxonomy" id="1401065"/>
    <lineage>
        <taxon>Bacteria</taxon>
        <taxon>Pseudomonadati</taxon>
        <taxon>Pseudomonadota</taxon>
        <taxon>Betaproteobacteria</taxon>
        <taxon>Burkholderiales</taxon>
        <taxon>Alcaligenaceae</taxon>
        <taxon>Oligella</taxon>
    </lineage>
</organism>
<dbReference type="AlphaFoldDB" id="A0A096AI43"/>
<evidence type="ECO:0000256" key="2">
    <source>
        <dbReference type="ARBA" id="ARBA00022670"/>
    </source>
</evidence>
<dbReference type="Pfam" id="PF16491">
    <property type="entry name" value="Peptidase_M48_N"/>
    <property type="match status" value="1"/>
</dbReference>
<feature type="binding site" evidence="12">
    <location>
        <position position="278"/>
    </location>
    <ligand>
        <name>Zn(2+)</name>
        <dbReference type="ChEBI" id="CHEBI:29105"/>
        <note>catalytic</note>
    </ligand>
</feature>
<keyword evidence="6" id="KW-0256">Endoplasmic reticulum</keyword>
<dbReference type="eggNOG" id="COG0501">
    <property type="taxonomic scope" value="Bacteria"/>
</dbReference>
<evidence type="ECO:0000256" key="9">
    <source>
        <dbReference type="ARBA" id="ARBA00023049"/>
    </source>
</evidence>
<comment type="subcellular location">
    <subcellularLocation>
        <location evidence="1">Endoplasmic reticulum membrane</location>
        <topology evidence="1">Multi-pass membrane protein</topology>
    </subcellularLocation>
</comment>
<dbReference type="GO" id="GO:0004222">
    <property type="term" value="F:metalloendopeptidase activity"/>
    <property type="evidence" value="ECO:0007669"/>
    <property type="project" value="InterPro"/>
</dbReference>
<keyword evidence="7 12" id="KW-0862">Zinc</keyword>
<dbReference type="EMBL" id="JRNI01000027">
    <property type="protein sequence ID" value="KGF30357.1"/>
    <property type="molecule type" value="Genomic_DNA"/>
</dbReference>
<keyword evidence="2 13" id="KW-0645">Protease</keyword>
<dbReference type="GO" id="GO:0071586">
    <property type="term" value="P:CAAX-box protein processing"/>
    <property type="evidence" value="ECO:0007669"/>
    <property type="project" value="InterPro"/>
</dbReference>
<protein>
    <submittedName>
        <fullName evidence="17">Peptidase M48</fullName>
    </submittedName>
</protein>